<feature type="transmembrane region" description="Helical" evidence="1">
    <location>
        <begin position="16"/>
        <end position="32"/>
    </location>
</feature>
<sequence length="43" mass="5143">MKGSYLISSVFTKNKLNTCFVFPSIFIFYWQFSPKSYVFLHLL</sequence>
<evidence type="ECO:0000256" key="1">
    <source>
        <dbReference type="SAM" id="Phobius"/>
    </source>
</evidence>
<reference evidence="2 3" key="1">
    <citation type="submission" date="2010-07" db="EMBL/GenBank/DDBJ databases">
        <authorList>
            <person name="Muzny D."/>
            <person name="Qin X."/>
            <person name="Deng J."/>
            <person name="Jiang H."/>
            <person name="Liu Y."/>
            <person name="Qu J."/>
            <person name="Song X.-Z."/>
            <person name="Zhang L."/>
            <person name="Thornton R."/>
            <person name="Coyle M."/>
            <person name="Francisco L."/>
            <person name="Jackson L."/>
            <person name="Javaid M."/>
            <person name="Korchina V."/>
            <person name="Kovar C."/>
            <person name="Mata R."/>
            <person name="Mathew T."/>
            <person name="Ngo R."/>
            <person name="Nguyen L."/>
            <person name="Nguyen N."/>
            <person name="Okwuonu G."/>
            <person name="Ongeri F."/>
            <person name="Pham C."/>
            <person name="Simmons D."/>
            <person name="Wilczek-Boney K."/>
            <person name="Hale W."/>
            <person name="Jakkamsetti A."/>
            <person name="Pham P."/>
            <person name="Ruth R."/>
            <person name="San Lucas F."/>
            <person name="Warren J."/>
            <person name="Zhang J."/>
            <person name="Zhao Z."/>
            <person name="Zhou C."/>
            <person name="Zhu D."/>
            <person name="Lee S."/>
            <person name="Bess C."/>
            <person name="Blankenburg K."/>
            <person name="Forbes L."/>
            <person name="Fu Q."/>
            <person name="Gubbala S."/>
            <person name="Hirani K."/>
            <person name="Jayaseelan J.C."/>
            <person name="Lara F."/>
            <person name="Munidasa M."/>
            <person name="Palculict T."/>
            <person name="Patil S."/>
            <person name="Pu L.-L."/>
            <person name="Saada N."/>
            <person name="Tang L."/>
            <person name="Weissenberger G."/>
            <person name="Zhu Y."/>
            <person name="Hemphill L."/>
            <person name="Shang Y."/>
            <person name="Youmans B."/>
            <person name="Ayvaz T."/>
            <person name="Ross M."/>
            <person name="Santibanez J."/>
            <person name="Aqrawi P."/>
            <person name="Gross S."/>
            <person name="Joshi V."/>
            <person name="Fowler G."/>
            <person name="Nazareth L."/>
            <person name="Reid J."/>
            <person name="Worley K."/>
            <person name="Petrosino J."/>
            <person name="Highlander S."/>
            <person name="Gibbs R."/>
        </authorList>
    </citation>
    <scope>NUCLEOTIDE SEQUENCE [LARGE SCALE GENOMIC DNA]</scope>
    <source>
        <strain evidence="2 3">ATCC 6249</strain>
    </source>
</reference>
<evidence type="ECO:0000313" key="2">
    <source>
        <dbReference type="EMBL" id="EFM32384.1"/>
    </source>
</evidence>
<protein>
    <submittedName>
        <fullName evidence="2">Uncharacterized protein</fullName>
    </submittedName>
</protein>
<proteinExistence type="predicted"/>
<dbReference type="HOGENOM" id="CLU_3240289_0_0_9"/>
<dbReference type="Proteomes" id="UP000003823">
    <property type="component" value="Unassembled WGS sequence"/>
</dbReference>
<keyword evidence="1" id="KW-0812">Transmembrane</keyword>
<accession>E0PND4</accession>
<comment type="caution">
    <text evidence="2">The sequence shown here is derived from an EMBL/GenBank/DDBJ whole genome shotgun (WGS) entry which is preliminary data.</text>
</comment>
<keyword evidence="1" id="KW-1133">Transmembrane helix</keyword>
<dbReference type="EMBL" id="AEEN01000007">
    <property type="protein sequence ID" value="EFM32384.1"/>
    <property type="molecule type" value="Genomic_DNA"/>
</dbReference>
<dbReference type="AlphaFoldDB" id="E0PND4"/>
<gene>
    <name evidence="2" type="ORF">HMPREF8571_0051</name>
</gene>
<keyword evidence="1" id="KW-0472">Membrane</keyword>
<name>E0PND4_STRMT</name>
<evidence type="ECO:0000313" key="3">
    <source>
        <dbReference type="Proteomes" id="UP000003823"/>
    </source>
</evidence>
<organism evidence="2 3">
    <name type="scientific">Streptococcus mitis ATCC 6249</name>
    <dbReference type="NCBI Taxonomy" id="864567"/>
    <lineage>
        <taxon>Bacteria</taxon>
        <taxon>Bacillati</taxon>
        <taxon>Bacillota</taxon>
        <taxon>Bacilli</taxon>
        <taxon>Lactobacillales</taxon>
        <taxon>Streptococcaceae</taxon>
        <taxon>Streptococcus</taxon>
        <taxon>Streptococcus mitis group</taxon>
    </lineage>
</organism>